<keyword evidence="3" id="KW-1185">Reference proteome</keyword>
<organism evidence="2 3">
    <name type="scientific">Fusarium sarcochroum</name>
    <dbReference type="NCBI Taxonomy" id="1208366"/>
    <lineage>
        <taxon>Eukaryota</taxon>
        <taxon>Fungi</taxon>
        <taxon>Dikarya</taxon>
        <taxon>Ascomycota</taxon>
        <taxon>Pezizomycotina</taxon>
        <taxon>Sordariomycetes</taxon>
        <taxon>Hypocreomycetidae</taxon>
        <taxon>Hypocreales</taxon>
        <taxon>Nectriaceae</taxon>
        <taxon>Fusarium</taxon>
        <taxon>Fusarium lateritium species complex</taxon>
    </lineage>
</organism>
<reference evidence="2" key="2">
    <citation type="submission" date="2020-05" db="EMBL/GenBank/DDBJ databases">
        <authorList>
            <person name="Kim H.-S."/>
            <person name="Proctor R.H."/>
            <person name="Brown D.W."/>
        </authorList>
    </citation>
    <scope>NUCLEOTIDE SEQUENCE</scope>
    <source>
        <strain evidence="2">NRRL 20472</strain>
    </source>
</reference>
<evidence type="ECO:0008006" key="4">
    <source>
        <dbReference type="Google" id="ProtNLM"/>
    </source>
</evidence>
<evidence type="ECO:0000313" key="3">
    <source>
        <dbReference type="Proteomes" id="UP000622797"/>
    </source>
</evidence>
<dbReference type="OrthoDB" id="1577640at2759"/>
<comment type="caution">
    <text evidence="2">The sequence shown here is derived from an EMBL/GenBank/DDBJ whole genome shotgun (WGS) entry which is preliminary data.</text>
</comment>
<name>A0A8H4TYE2_9HYPO</name>
<proteinExistence type="predicted"/>
<dbReference type="Proteomes" id="UP000622797">
    <property type="component" value="Unassembled WGS sequence"/>
</dbReference>
<dbReference type="AlphaFoldDB" id="A0A8H4TYE2"/>
<protein>
    <recommendedName>
        <fullName evidence="4">Fungal N-terminal domain-containing protein</fullName>
    </recommendedName>
</protein>
<feature type="compositionally biased region" description="Acidic residues" evidence="1">
    <location>
        <begin position="1129"/>
        <end position="1149"/>
    </location>
</feature>
<accession>A0A8H4TYE2</accession>
<gene>
    <name evidence="2" type="ORF">FSARC_6105</name>
</gene>
<evidence type="ECO:0000256" key="1">
    <source>
        <dbReference type="SAM" id="MobiDB-lite"/>
    </source>
</evidence>
<reference evidence="2" key="1">
    <citation type="journal article" date="2020" name="BMC Genomics">
        <title>Correction to: Identification and distribution of gene clusters required for synthesis of sphingolipid metabolism inhibitors in diverse species of the filamentous fungus Fusarium.</title>
        <authorList>
            <person name="Kim H.S."/>
            <person name="Lohmar J.M."/>
            <person name="Busman M."/>
            <person name="Brown D.W."/>
            <person name="Naumann T.A."/>
            <person name="Divon H.H."/>
            <person name="Lysoe E."/>
            <person name="Uhlig S."/>
            <person name="Proctor R.H."/>
        </authorList>
    </citation>
    <scope>NUCLEOTIDE SEQUENCE</scope>
    <source>
        <strain evidence="2">NRRL 20472</strain>
    </source>
</reference>
<sequence>MSDPLSVAGSAVGIISLGIQVCNGLLIYADAIRGRSQDLADHMDQVRSLLALFKSLNLTITRLESLNSENAKSLLDHLQQAESKLKGLQELLTEVGIPPSTTADFKGKMKEKYRAAVYPIKKSKLEGARQTVQALLGSLTAAIQTAGLDLEISQSHALQEIHSTAIATNSNTIELKAAVETNSSQLESLEHTSQQGFFDINNHLVSAQQDFHGFSKHMTTQLDTINAVNTQGLENTQVIIKMISDMSIQLKQSSSPASSGAAQSLSVNRQLVARVGSQVPPSSLQQACDVYAANHDLLSQSLSEPNALFRRNFRQRDCRCRVQVRRTDKAVYGLGSTIYYEQVDHHPECSFAKYRNKNIKTRAGARLKLQLNGLFSALVDFSLCFTRGAGGCSFSPSLQYRALADEESNPVLKLIEEFYDQSGQRPRKNFSPARIGELKRQITECFEKGIASPHDIFDGYSYQEYWDYFIECGDLLHKEIPMFDDRSLKLVIDTVEWLATLCAPGLDRRSARREYKLNIPILERMLEIIEPEDETLTFIFSHGVGPTGLFQLLPKFLPSMDVSPIVRAILSKSIDDLNHEIEVDPDSVLEKVNGFTTLHLSRNWALGLERLLGTQAQSLLYELDPHNRNFLCSMPSDDLSMPGLILEVDVLEVLFEQGFSFFPENSFGTLKRYNSLGSFPRVKVIQVIARHLAKRLSKLSRLALEYRVVETIEEENCTPKAAIGVPDFVTAARWCLALEDVGEPVDPSLRVPMSDDMLGTVYHNENMPFENFPTYLGHGFTHIDVRNQLGLPPIFIARPFAFRNSLTPNSNLYVGLQRLAQHGFLAQKPQDPLNIGLNIHVTGSHFFAAQMGAHLYLSTLLDSDETKLLLAPPRSSMNYLARVPDRDECVCWCHESGQGCSPLLLLYKTHAHNENAQHRGIRVTQGEHWDQAGVQSLLLDFDVYETQKGTENCQEKGQGILDDQPSTRALELLRLLTFEALEMRHTCCMYQVVDLKVLGIKAQDLGIGRSYSHWYWNSDLEVIMNCKPVIAQAIRCDTREQENAALLETLMSEFTACMQQSYHGKTFSDFVFGYWQERIQKLYAVQADEVENMERFLGNVQTGIWPRAVERLLWPKAPWRTSDSSEYCESSDGEPMEVREEEEENEEED</sequence>
<dbReference type="EMBL" id="JABEXW010000301">
    <property type="protein sequence ID" value="KAF4966220.1"/>
    <property type="molecule type" value="Genomic_DNA"/>
</dbReference>
<evidence type="ECO:0000313" key="2">
    <source>
        <dbReference type="EMBL" id="KAF4966220.1"/>
    </source>
</evidence>
<feature type="region of interest" description="Disordered" evidence="1">
    <location>
        <begin position="1120"/>
        <end position="1149"/>
    </location>
</feature>